<feature type="compositionally biased region" description="Low complexity" evidence="9">
    <location>
        <begin position="284"/>
        <end position="300"/>
    </location>
</feature>
<evidence type="ECO:0000313" key="12">
    <source>
        <dbReference type="Proteomes" id="UP000639643"/>
    </source>
</evidence>
<feature type="compositionally biased region" description="Polar residues" evidence="9">
    <location>
        <begin position="150"/>
        <end position="177"/>
    </location>
</feature>
<comment type="similarity">
    <text evidence="6">Belongs to the PUF3 family.</text>
</comment>
<feature type="repeat" description="Pumilio" evidence="8">
    <location>
        <begin position="772"/>
        <end position="814"/>
    </location>
</feature>
<dbReference type="SUPFAM" id="SSF48371">
    <property type="entry name" value="ARM repeat"/>
    <property type="match status" value="1"/>
</dbReference>
<dbReference type="InterPro" id="IPR033712">
    <property type="entry name" value="Pumilio_RNA-bd"/>
</dbReference>
<dbReference type="InterPro" id="IPR011989">
    <property type="entry name" value="ARM-like"/>
</dbReference>
<dbReference type="PROSITE" id="PS50302">
    <property type="entry name" value="PUM"/>
    <property type="match status" value="8"/>
</dbReference>
<gene>
    <name evidence="11" type="ORF">CMUS01_00010</name>
</gene>
<dbReference type="SMART" id="SM00025">
    <property type="entry name" value="Pumilio"/>
    <property type="match status" value="8"/>
</dbReference>
<dbReference type="GO" id="GO:0003730">
    <property type="term" value="F:mRNA 3'-UTR binding"/>
    <property type="evidence" value="ECO:0007669"/>
    <property type="project" value="TreeGrafter"/>
</dbReference>
<feature type="repeat" description="Pumilio" evidence="8">
    <location>
        <begin position="628"/>
        <end position="663"/>
    </location>
</feature>
<evidence type="ECO:0000256" key="5">
    <source>
        <dbReference type="ARBA" id="ARBA00024893"/>
    </source>
</evidence>
<evidence type="ECO:0000256" key="6">
    <source>
        <dbReference type="ARBA" id="ARBA00060736"/>
    </source>
</evidence>
<dbReference type="OrthoDB" id="668540at2759"/>
<feature type="compositionally biased region" description="Low complexity" evidence="9">
    <location>
        <begin position="865"/>
        <end position="880"/>
    </location>
</feature>
<evidence type="ECO:0000256" key="8">
    <source>
        <dbReference type="PROSITE-ProRule" id="PRU00317"/>
    </source>
</evidence>
<feature type="repeat" description="Pumilio" evidence="8">
    <location>
        <begin position="520"/>
        <end position="555"/>
    </location>
</feature>
<feature type="repeat" description="Pumilio" evidence="8">
    <location>
        <begin position="556"/>
        <end position="591"/>
    </location>
</feature>
<dbReference type="Pfam" id="PF00806">
    <property type="entry name" value="PUF"/>
    <property type="match status" value="8"/>
</dbReference>
<feature type="region of interest" description="Disordered" evidence="9">
    <location>
        <begin position="128"/>
        <end position="194"/>
    </location>
</feature>
<feature type="repeat" description="Pumilio" evidence="8">
    <location>
        <begin position="700"/>
        <end position="735"/>
    </location>
</feature>
<keyword evidence="12" id="KW-1185">Reference proteome</keyword>
<dbReference type="FunFam" id="1.25.10.10:FF:000004">
    <property type="entry name" value="Pumilio homolog 1 isoform 2"/>
    <property type="match status" value="1"/>
</dbReference>
<dbReference type="EMBL" id="WIGM01000001">
    <property type="protein sequence ID" value="KAF6845435.1"/>
    <property type="molecule type" value="Genomic_DNA"/>
</dbReference>
<evidence type="ECO:0000256" key="2">
    <source>
        <dbReference type="ARBA" id="ARBA00022490"/>
    </source>
</evidence>
<evidence type="ECO:0000313" key="11">
    <source>
        <dbReference type="EMBL" id="KAF6845435.1"/>
    </source>
</evidence>
<evidence type="ECO:0000256" key="3">
    <source>
        <dbReference type="ARBA" id="ARBA00022737"/>
    </source>
</evidence>
<comment type="subcellular location">
    <subcellularLocation>
        <location evidence="1">Cytoplasm</location>
    </subcellularLocation>
</comment>
<dbReference type="InterPro" id="IPR033133">
    <property type="entry name" value="PUM-HD"/>
</dbReference>
<dbReference type="GO" id="GO:0005737">
    <property type="term" value="C:cytoplasm"/>
    <property type="evidence" value="ECO:0007669"/>
    <property type="project" value="UniProtKB-SubCell"/>
</dbReference>
<feature type="repeat" description="Pumilio" evidence="8">
    <location>
        <begin position="736"/>
        <end position="771"/>
    </location>
</feature>
<feature type="repeat" description="Pumilio" evidence="8">
    <location>
        <begin position="664"/>
        <end position="699"/>
    </location>
</feature>
<dbReference type="PANTHER" id="PTHR12537">
    <property type="entry name" value="RNA BINDING PROTEIN PUMILIO-RELATED"/>
    <property type="match status" value="1"/>
</dbReference>
<comment type="caution">
    <text evidence="11">The sequence shown here is derived from an EMBL/GenBank/DDBJ whole genome shotgun (WGS) entry which is preliminary data.</text>
</comment>
<comment type="function">
    <text evidence="5">RNA-binding nucleolar protein required for pre-rRNA processing. Involved in production of 18S rRNA and assembly of small ribosomal subunit.</text>
</comment>
<evidence type="ECO:0000256" key="4">
    <source>
        <dbReference type="ARBA" id="ARBA00022884"/>
    </source>
</evidence>
<feature type="compositionally biased region" description="Polar residues" evidence="9">
    <location>
        <begin position="128"/>
        <end position="141"/>
    </location>
</feature>
<dbReference type="AlphaFoldDB" id="A0A8H6P098"/>
<keyword evidence="2" id="KW-0963">Cytoplasm</keyword>
<accession>A0A8H6P098</accession>
<keyword evidence="3" id="KW-0677">Repeat</keyword>
<feature type="region of interest" description="Disordered" evidence="9">
    <location>
        <begin position="222"/>
        <end position="300"/>
    </location>
</feature>
<dbReference type="Gene3D" id="1.25.10.10">
    <property type="entry name" value="Leucine-rich Repeat Variant"/>
    <property type="match status" value="1"/>
</dbReference>
<organism evidence="11 12">
    <name type="scientific">Colletotrichum musicola</name>
    <dbReference type="NCBI Taxonomy" id="2175873"/>
    <lineage>
        <taxon>Eukaryota</taxon>
        <taxon>Fungi</taxon>
        <taxon>Dikarya</taxon>
        <taxon>Ascomycota</taxon>
        <taxon>Pezizomycotina</taxon>
        <taxon>Sordariomycetes</taxon>
        <taxon>Hypocreomycetidae</taxon>
        <taxon>Glomerellales</taxon>
        <taxon>Glomerellaceae</taxon>
        <taxon>Colletotrichum</taxon>
        <taxon>Colletotrichum orchidearum species complex</taxon>
    </lineage>
</organism>
<dbReference type="Proteomes" id="UP000639643">
    <property type="component" value="Unassembled WGS sequence"/>
</dbReference>
<evidence type="ECO:0000256" key="9">
    <source>
        <dbReference type="SAM" id="MobiDB-lite"/>
    </source>
</evidence>
<dbReference type="CDD" id="cd07920">
    <property type="entry name" value="Pumilio"/>
    <property type="match status" value="1"/>
</dbReference>
<protein>
    <recommendedName>
        <fullName evidence="7">Pumilio homology domain family member 3</fullName>
    </recommendedName>
</protein>
<evidence type="ECO:0000259" key="10">
    <source>
        <dbReference type="PROSITE" id="PS50303"/>
    </source>
</evidence>
<dbReference type="PROSITE" id="PS50303">
    <property type="entry name" value="PUM_HD"/>
    <property type="match status" value="1"/>
</dbReference>
<proteinExistence type="inferred from homology"/>
<reference evidence="11" key="1">
    <citation type="journal article" date="2020" name="Phytopathology">
        <title>Genome Sequence Resources of Colletotrichum truncatum, C. plurivorum, C. musicola, and C. sojae: Four Species Pathogenic to Soybean (Glycine max).</title>
        <authorList>
            <person name="Rogerio F."/>
            <person name="Boufleur T.R."/>
            <person name="Ciampi-Guillardi M."/>
            <person name="Sukno S.A."/>
            <person name="Thon M.R."/>
            <person name="Massola Junior N.S."/>
            <person name="Baroncelli R."/>
        </authorList>
    </citation>
    <scope>NUCLEOTIDE SEQUENCE</scope>
    <source>
        <strain evidence="11">LFN0074</strain>
    </source>
</reference>
<dbReference type="GO" id="GO:0000288">
    <property type="term" value="P:nuclear-transcribed mRNA catabolic process, deadenylation-dependent decay"/>
    <property type="evidence" value="ECO:0007669"/>
    <property type="project" value="TreeGrafter"/>
</dbReference>
<name>A0A8H6P098_9PEZI</name>
<sequence length="906" mass="98950">MAPGSRSPTRRSELRLDLASFPKKLALRFPSPFPRLSSSSSLPMAATSLTCHVLQGRPGLYQSYQTMPNGRDENAAPAVPSNYASNLYDQNIWPSSFTTAGKREPVNARGTVPALALASWCSTANNPPGGTEDAYTTQPSGSGALAANSEADTWNSQSPWNPDGTQTRSGSGNTSPNRTRDSLHNASSYYFNGGRPKSYLDEDKESGGYGTGFNGAFGPTYARHEKRGSKDPAFMNLGVVGAPSRDGSIPPSRQSDENPSPPSYRDTFTGYGHTPSNSVASTRPIGPSHSSSFPSQPSNSRALLANSRQMDDSDLAVQFKKSLTLDEGSGLAKTIAGGAPGFQFNPGSQPWRGDVNGANGAFSLGGDSYADSMPLHFPVKRASNSISGGPGAYRAVTSPKSFAPQSTEMWARPPSRDLRMVQDGDRRTPVPPFVSTQAPTFYPHYYGANFPGAYPQMFDPYQRPALPISGYGLQLAPYQTQGAMPVRPGKDQDPGKGVRSALLEDFRTSSKSNKRYELRDIYNYVVEFSGDQHGSRFIQQKLETANSDEKDQVFREIEPNAIQLMKDVFGNYVIQKFFEHGNQVQKKMLASQMKGKVVDLSMQMYACRVVQKALEHVLVEQQAELVKELQPDILKVVKDQNGNHVIQKIIELVPRHHIDFIMDCFRGQVSVLASHMYACRVIQRMLEHGTEQDKECIMAELHNSTQNLITDQYGNYVVQHIIEHGKPEDRSRVIQLVTAQLFTLSKHKFASNVVEKCIERGTAEERTGLVEQVTSQSEDGPSSLQLVMKDQYGNYVIQKLLHELKGEERMAFVEELKPQFAILRKSSNSRQVAAIDRLMSAAEKPGGSQADNNSAAPTPVLTMEPNSPQSSSPPSTNASAIGEVADDDNKSAVPGGVSLNVQVEEA</sequence>
<dbReference type="PANTHER" id="PTHR12537:SF12">
    <property type="entry name" value="MATERNAL PROTEIN PUMILIO"/>
    <property type="match status" value="1"/>
</dbReference>
<dbReference type="InterPro" id="IPR001313">
    <property type="entry name" value="Pumilio_RNA-bd_rpt"/>
</dbReference>
<evidence type="ECO:0000256" key="1">
    <source>
        <dbReference type="ARBA" id="ARBA00004496"/>
    </source>
</evidence>
<dbReference type="InterPro" id="IPR016024">
    <property type="entry name" value="ARM-type_fold"/>
</dbReference>
<keyword evidence="4" id="KW-0694">RNA-binding</keyword>
<evidence type="ECO:0000256" key="7">
    <source>
        <dbReference type="ARBA" id="ARBA00081811"/>
    </source>
</evidence>
<feature type="domain" description="PUM-HD" evidence="10">
    <location>
        <begin position="498"/>
        <end position="840"/>
    </location>
</feature>
<feature type="region of interest" description="Disordered" evidence="9">
    <location>
        <begin position="842"/>
        <end position="906"/>
    </location>
</feature>
<feature type="repeat" description="Pumilio" evidence="8">
    <location>
        <begin position="592"/>
        <end position="627"/>
    </location>
</feature>